<proteinExistence type="predicted"/>
<dbReference type="AlphaFoldDB" id="A0AAV2DJW2"/>
<organism evidence="1 2">
    <name type="scientific">Linum trigynum</name>
    <dbReference type="NCBI Taxonomy" id="586398"/>
    <lineage>
        <taxon>Eukaryota</taxon>
        <taxon>Viridiplantae</taxon>
        <taxon>Streptophyta</taxon>
        <taxon>Embryophyta</taxon>
        <taxon>Tracheophyta</taxon>
        <taxon>Spermatophyta</taxon>
        <taxon>Magnoliopsida</taxon>
        <taxon>eudicotyledons</taxon>
        <taxon>Gunneridae</taxon>
        <taxon>Pentapetalae</taxon>
        <taxon>rosids</taxon>
        <taxon>fabids</taxon>
        <taxon>Malpighiales</taxon>
        <taxon>Linaceae</taxon>
        <taxon>Linum</taxon>
    </lineage>
</organism>
<name>A0AAV2DJW2_9ROSI</name>
<keyword evidence="2" id="KW-1185">Reference proteome</keyword>
<protein>
    <submittedName>
        <fullName evidence="1">Uncharacterized protein</fullName>
    </submittedName>
</protein>
<evidence type="ECO:0000313" key="1">
    <source>
        <dbReference type="EMBL" id="CAL1374258.1"/>
    </source>
</evidence>
<dbReference type="Proteomes" id="UP001497516">
    <property type="component" value="Chromosome 3"/>
</dbReference>
<reference evidence="1 2" key="1">
    <citation type="submission" date="2024-04" db="EMBL/GenBank/DDBJ databases">
        <authorList>
            <person name="Fracassetti M."/>
        </authorList>
    </citation>
    <scope>NUCLEOTIDE SEQUENCE [LARGE SCALE GENOMIC DNA]</scope>
</reference>
<evidence type="ECO:0000313" key="2">
    <source>
        <dbReference type="Proteomes" id="UP001497516"/>
    </source>
</evidence>
<sequence>MKIKPLSPSLSHLVSATDASPPVTLPALVPIAAPTIHDLSELTIPFPRFGYPFTLSSASLITTSATPPSFTNTKNSHSHSLP</sequence>
<gene>
    <name evidence="1" type="ORF">LTRI10_LOCUS16135</name>
</gene>
<dbReference type="EMBL" id="OZ034816">
    <property type="protein sequence ID" value="CAL1374258.1"/>
    <property type="molecule type" value="Genomic_DNA"/>
</dbReference>
<accession>A0AAV2DJW2</accession>